<accession>A0A5D8ZBK6</accession>
<dbReference type="OrthoDB" id="9794313at2"/>
<dbReference type="CDD" id="cd00540">
    <property type="entry name" value="AAG"/>
    <property type="match status" value="1"/>
</dbReference>
<gene>
    <name evidence="6" type="ORF">FW784_01755</name>
</gene>
<keyword evidence="2 5" id="KW-0227">DNA damage</keyword>
<dbReference type="HAMAP" id="MF_00527">
    <property type="entry name" value="3MGH"/>
    <property type="match status" value="1"/>
</dbReference>
<dbReference type="NCBIfam" id="NF002003">
    <property type="entry name" value="PRK00802.1-3"/>
    <property type="match status" value="1"/>
</dbReference>
<comment type="caution">
    <text evidence="6">The sequence shown here is derived from an EMBL/GenBank/DDBJ whole genome shotgun (WGS) entry which is preliminary data.</text>
</comment>
<dbReference type="SUPFAM" id="SSF50486">
    <property type="entry name" value="FMT C-terminal domain-like"/>
    <property type="match status" value="1"/>
</dbReference>
<evidence type="ECO:0000256" key="5">
    <source>
        <dbReference type="HAMAP-Rule" id="MF_00527"/>
    </source>
</evidence>
<dbReference type="PANTHER" id="PTHR10429:SF0">
    <property type="entry name" value="DNA-3-METHYLADENINE GLYCOSYLASE"/>
    <property type="match status" value="1"/>
</dbReference>
<keyword evidence="6" id="KW-0326">Glycosidase</keyword>
<sequence>MNAPSHRRGRTLARSFYRRDPRLVAIDLLNKVLVRDDGRRGRIVETEAYCGAEDPAAHSFGGPTRRTATMFGPPGRLYVYFTYGMHWCCNPVCGEAGEGVAVLLRALEPLDGLPLMRAARPAAKSNRDLCRGPARLCAAFGITGANDGADLVDRSGGIRIVDDGMPPPERPVAGPRVGITRAVDAPWRWHVACNDHVSKP</sequence>
<dbReference type="GO" id="GO:0003677">
    <property type="term" value="F:DNA binding"/>
    <property type="evidence" value="ECO:0007669"/>
    <property type="project" value="InterPro"/>
</dbReference>
<dbReference type="EC" id="3.2.2.-" evidence="5"/>
<dbReference type="InterPro" id="IPR011034">
    <property type="entry name" value="Formyl_transferase-like_C_sf"/>
</dbReference>
<proteinExistence type="inferred from homology"/>
<organism evidence="6 7">
    <name type="scientific">Cognatilysobacter lacus</name>
    <dbReference type="NCBI Taxonomy" id="1643323"/>
    <lineage>
        <taxon>Bacteria</taxon>
        <taxon>Pseudomonadati</taxon>
        <taxon>Pseudomonadota</taxon>
        <taxon>Gammaproteobacteria</taxon>
        <taxon>Lysobacterales</taxon>
        <taxon>Lysobacteraceae</taxon>
        <taxon>Cognatilysobacter</taxon>
    </lineage>
</organism>
<evidence type="ECO:0000256" key="1">
    <source>
        <dbReference type="ARBA" id="ARBA00009232"/>
    </source>
</evidence>
<dbReference type="Gene3D" id="3.10.300.10">
    <property type="entry name" value="Methylpurine-DNA glycosylase (MPG)"/>
    <property type="match status" value="1"/>
</dbReference>
<dbReference type="FunFam" id="3.10.300.10:FF:000001">
    <property type="entry name" value="Putative 3-methyladenine DNA glycosylase"/>
    <property type="match status" value="1"/>
</dbReference>
<keyword evidence="7" id="KW-1185">Reference proteome</keyword>
<dbReference type="NCBIfam" id="TIGR00567">
    <property type="entry name" value="3mg"/>
    <property type="match status" value="1"/>
</dbReference>
<dbReference type="EMBL" id="VTRV01000009">
    <property type="protein sequence ID" value="TZF91433.1"/>
    <property type="molecule type" value="Genomic_DNA"/>
</dbReference>
<protein>
    <recommendedName>
        <fullName evidence="5">Putative 3-methyladenine DNA glycosylase</fullName>
        <ecNumber evidence="5">3.2.2.-</ecNumber>
    </recommendedName>
</protein>
<dbReference type="Pfam" id="PF02245">
    <property type="entry name" value="Pur_DNA_glyco"/>
    <property type="match status" value="1"/>
</dbReference>
<dbReference type="GO" id="GO:0003905">
    <property type="term" value="F:alkylbase DNA N-glycosylase activity"/>
    <property type="evidence" value="ECO:0007669"/>
    <property type="project" value="InterPro"/>
</dbReference>
<evidence type="ECO:0000313" key="7">
    <source>
        <dbReference type="Proteomes" id="UP000323164"/>
    </source>
</evidence>
<dbReference type="InterPro" id="IPR036995">
    <property type="entry name" value="MPG_sf"/>
</dbReference>
<dbReference type="AlphaFoldDB" id="A0A5D8ZBK6"/>
<name>A0A5D8ZBK6_9GAMM</name>
<dbReference type="RefSeq" id="WP_149351635.1">
    <property type="nucleotide sequence ID" value="NZ_VTRV01000009.1"/>
</dbReference>
<dbReference type="PANTHER" id="PTHR10429">
    <property type="entry name" value="DNA-3-METHYLADENINE GLYCOSYLASE"/>
    <property type="match status" value="1"/>
</dbReference>
<dbReference type="GO" id="GO:0006284">
    <property type="term" value="P:base-excision repair"/>
    <property type="evidence" value="ECO:0007669"/>
    <property type="project" value="InterPro"/>
</dbReference>
<evidence type="ECO:0000256" key="4">
    <source>
        <dbReference type="ARBA" id="ARBA00023204"/>
    </source>
</evidence>
<evidence type="ECO:0000256" key="2">
    <source>
        <dbReference type="ARBA" id="ARBA00022763"/>
    </source>
</evidence>
<evidence type="ECO:0000256" key="3">
    <source>
        <dbReference type="ARBA" id="ARBA00022801"/>
    </source>
</evidence>
<comment type="similarity">
    <text evidence="1 5">Belongs to the DNA glycosylase MPG family.</text>
</comment>
<reference evidence="6 7" key="1">
    <citation type="submission" date="2019-08" db="EMBL/GenBank/DDBJ databases">
        <title>Draft genome sequence of Lysobacter sp. UKS-15.</title>
        <authorList>
            <person name="Im W.-T."/>
        </authorList>
    </citation>
    <scope>NUCLEOTIDE SEQUENCE [LARGE SCALE GENOMIC DNA]</scope>
    <source>
        <strain evidence="6 7">UKS-15</strain>
    </source>
</reference>
<keyword evidence="4 5" id="KW-0234">DNA repair</keyword>
<dbReference type="Proteomes" id="UP000323164">
    <property type="component" value="Unassembled WGS sequence"/>
</dbReference>
<evidence type="ECO:0000313" key="6">
    <source>
        <dbReference type="EMBL" id="TZF91433.1"/>
    </source>
</evidence>
<dbReference type="InterPro" id="IPR003180">
    <property type="entry name" value="MPG"/>
</dbReference>
<keyword evidence="3 5" id="KW-0378">Hydrolase</keyword>